<reference evidence="3 4" key="1">
    <citation type="submission" date="2013-02" db="EMBL/GenBank/DDBJ databases">
        <authorList>
            <person name="Fiebig A."/>
            <person name="Goeker M."/>
            <person name="Klenk H.-P.P."/>
        </authorList>
    </citation>
    <scope>NUCLEOTIDE SEQUENCE [LARGE SCALE GENOMIC DNA]</scope>
    <source>
        <strain evidence="3 4">DSM 19309</strain>
    </source>
</reference>
<evidence type="ECO:0000256" key="1">
    <source>
        <dbReference type="SAM" id="SignalP"/>
    </source>
</evidence>
<dbReference type="SUPFAM" id="SSF50346">
    <property type="entry name" value="PRC-barrel domain"/>
    <property type="match status" value="1"/>
</dbReference>
<name>A0A017HHY3_9RHOB</name>
<feature type="chain" id="PRO_5001496052" description="PRC-barrel domain-containing protein" evidence="1">
    <location>
        <begin position="23"/>
        <end position="250"/>
    </location>
</feature>
<dbReference type="EMBL" id="AOSK01000127">
    <property type="protein sequence ID" value="EYD73961.1"/>
    <property type="molecule type" value="Genomic_DNA"/>
</dbReference>
<protein>
    <recommendedName>
        <fullName evidence="2">PRC-barrel domain-containing protein</fullName>
    </recommendedName>
</protein>
<keyword evidence="1" id="KW-0732">Signal</keyword>
<evidence type="ECO:0000259" key="2">
    <source>
        <dbReference type="Pfam" id="PF05239"/>
    </source>
</evidence>
<dbReference type="AlphaFoldDB" id="A0A017HHY3"/>
<dbReference type="RefSeq" id="WP_051521032.1">
    <property type="nucleotide sequence ID" value="NZ_KK088555.1"/>
</dbReference>
<dbReference type="InterPro" id="IPR011033">
    <property type="entry name" value="PRC_barrel-like_sf"/>
</dbReference>
<dbReference type="HOGENOM" id="CLU_1110748_0_0_5"/>
<dbReference type="Gene3D" id="2.30.30.240">
    <property type="entry name" value="PRC-barrel domain"/>
    <property type="match status" value="1"/>
</dbReference>
<organism evidence="3 4">
    <name type="scientific">Rubellimicrobium mesophilum DSM 19309</name>
    <dbReference type="NCBI Taxonomy" id="442562"/>
    <lineage>
        <taxon>Bacteria</taxon>
        <taxon>Pseudomonadati</taxon>
        <taxon>Pseudomonadota</taxon>
        <taxon>Alphaproteobacteria</taxon>
        <taxon>Rhodobacterales</taxon>
        <taxon>Roseobacteraceae</taxon>
        <taxon>Rubellimicrobium</taxon>
    </lineage>
</organism>
<dbReference type="OrthoDB" id="6158291at2"/>
<dbReference type="InterPro" id="IPR027275">
    <property type="entry name" value="PRC-brl_dom"/>
</dbReference>
<feature type="signal peptide" evidence="1">
    <location>
        <begin position="1"/>
        <end position="22"/>
    </location>
</feature>
<accession>A0A017HHY3</accession>
<keyword evidence="4" id="KW-1185">Reference proteome</keyword>
<dbReference type="STRING" id="442562.Rumeso_04558"/>
<comment type="caution">
    <text evidence="3">The sequence shown here is derived from an EMBL/GenBank/DDBJ whole genome shotgun (WGS) entry which is preliminary data.</text>
</comment>
<evidence type="ECO:0000313" key="3">
    <source>
        <dbReference type="EMBL" id="EYD73961.1"/>
    </source>
</evidence>
<gene>
    <name evidence="3" type="ORF">Rumeso_04558</name>
</gene>
<sequence length="250" mass="26915">MRIPLRFLLAPVALALPSAALAQQEPVVEAQVVPLAEWNQDELYATGISLDELIGAEVIGPEGDEDIGDVENVLFGPDGQALAVVAEIGGFLELGDTHVSIPWDQVEVMDGGDEVRVPVTEESVRDYTLFSDAVVSLGDVQEVQQVSGDNAGVVGTGPRVWRATDLVGDYARLLDGGSLANYGYVEDAILRDGRIEAVVVSPDVTWGTPGAYAYPYSVGWMPGTGYYDLPYDRTEVEGRQPFEEDRLAED</sequence>
<dbReference type="Pfam" id="PF05239">
    <property type="entry name" value="PRC"/>
    <property type="match status" value="1"/>
</dbReference>
<dbReference type="Proteomes" id="UP000019666">
    <property type="component" value="Unassembled WGS sequence"/>
</dbReference>
<feature type="domain" description="PRC-barrel" evidence="2">
    <location>
        <begin position="48"/>
        <end position="122"/>
    </location>
</feature>
<evidence type="ECO:0000313" key="4">
    <source>
        <dbReference type="Proteomes" id="UP000019666"/>
    </source>
</evidence>
<proteinExistence type="predicted"/>